<keyword evidence="5" id="KW-0539">Nucleus</keyword>
<protein>
    <recommendedName>
        <fullName evidence="7">Zn(2)-C6 fungal-type domain-containing protein</fullName>
    </recommendedName>
</protein>
<comment type="subcellular location">
    <subcellularLocation>
        <location evidence="1">Nucleus</location>
    </subcellularLocation>
</comment>
<keyword evidence="4" id="KW-0804">Transcription</keyword>
<feature type="region of interest" description="Disordered" evidence="6">
    <location>
        <begin position="184"/>
        <end position="205"/>
    </location>
</feature>
<evidence type="ECO:0000256" key="6">
    <source>
        <dbReference type="SAM" id="MobiDB-lite"/>
    </source>
</evidence>
<dbReference type="SMART" id="SM00906">
    <property type="entry name" value="Fungal_trans"/>
    <property type="match status" value="1"/>
</dbReference>
<dbReference type="GO" id="GO:0006351">
    <property type="term" value="P:DNA-templated transcription"/>
    <property type="evidence" value="ECO:0007669"/>
    <property type="project" value="InterPro"/>
</dbReference>
<feature type="region of interest" description="Disordered" evidence="6">
    <location>
        <begin position="780"/>
        <end position="852"/>
    </location>
</feature>
<keyword evidence="3" id="KW-0805">Transcription regulation</keyword>
<evidence type="ECO:0000256" key="3">
    <source>
        <dbReference type="ARBA" id="ARBA00023015"/>
    </source>
</evidence>
<dbReference type="InterPro" id="IPR036864">
    <property type="entry name" value="Zn2-C6_fun-type_DNA-bd_sf"/>
</dbReference>
<dbReference type="SUPFAM" id="SSF57701">
    <property type="entry name" value="Zn2/Cys6 DNA-binding domain"/>
    <property type="match status" value="1"/>
</dbReference>
<dbReference type="CDD" id="cd12148">
    <property type="entry name" value="fungal_TF_MHR"/>
    <property type="match status" value="1"/>
</dbReference>
<dbReference type="GO" id="GO:0008270">
    <property type="term" value="F:zinc ion binding"/>
    <property type="evidence" value="ECO:0007669"/>
    <property type="project" value="InterPro"/>
</dbReference>
<keyword evidence="9" id="KW-1185">Reference proteome</keyword>
<dbReference type="EMBL" id="JANBOI010000185">
    <property type="protein sequence ID" value="KAJ1732893.1"/>
    <property type="molecule type" value="Genomic_DNA"/>
</dbReference>
<evidence type="ECO:0000256" key="2">
    <source>
        <dbReference type="ARBA" id="ARBA00022723"/>
    </source>
</evidence>
<gene>
    <name evidence="8" type="ORF">LPJ61_001822</name>
</gene>
<dbReference type="Pfam" id="PF04082">
    <property type="entry name" value="Fungal_trans"/>
    <property type="match status" value="1"/>
</dbReference>
<dbReference type="GO" id="GO:0000981">
    <property type="term" value="F:DNA-binding transcription factor activity, RNA polymerase II-specific"/>
    <property type="evidence" value="ECO:0007669"/>
    <property type="project" value="InterPro"/>
</dbReference>
<evidence type="ECO:0000259" key="7">
    <source>
        <dbReference type="PROSITE" id="PS50048"/>
    </source>
</evidence>
<evidence type="ECO:0000256" key="5">
    <source>
        <dbReference type="ARBA" id="ARBA00023242"/>
    </source>
</evidence>
<dbReference type="PROSITE" id="PS00463">
    <property type="entry name" value="ZN2_CY6_FUNGAL_1"/>
    <property type="match status" value="1"/>
</dbReference>
<dbReference type="CDD" id="cd00067">
    <property type="entry name" value="GAL4"/>
    <property type="match status" value="1"/>
</dbReference>
<dbReference type="PANTHER" id="PTHR47338:SF5">
    <property type="entry name" value="ZN(II)2CYS6 TRANSCRIPTION FACTOR (EUROFUNG)"/>
    <property type="match status" value="1"/>
</dbReference>
<feature type="compositionally biased region" description="Low complexity" evidence="6">
    <location>
        <begin position="837"/>
        <end position="852"/>
    </location>
</feature>
<feature type="compositionally biased region" description="Low complexity" evidence="6">
    <location>
        <begin position="407"/>
        <end position="424"/>
    </location>
</feature>
<evidence type="ECO:0000313" key="9">
    <source>
        <dbReference type="Proteomes" id="UP001143981"/>
    </source>
</evidence>
<organism evidence="8 9">
    <name type="scientific">Coemansia biformis</name>
    <dbReference type="NCBI Taxonomy" id="1286918"/>
    <lineage>
        <taxon>Eukaryota</taxon>
        <taxon>Fungi</taxon>
        <taxon>Fungi incertae sedis</taxon>
        <taxon>Zoopagomycota</taxon>
        <taxon>Kickxellomycotina</taxon>
        <taxon>Kickxellomycetes</taxon>
        <taxon>Kickxellales</taxon>
        <taxon>Kickxellaceae</taxon>
        <taxon>Coemansia</taxon>
    </lineage>
</organism>
<dbReference type="GO" id="GO:0003677">
    <property type="term" value="F:DNA binding"/>
    <property type="evidence" value="ECO:0007669"/>
    <property type="project" value="InterPro"/>
</dbReference>
<dbReference type="GO" id="GO:0005634">
    <property type="term" value="C:nucleus"/>
    <property type="evidence" value="ECO:0007669"/>
    <property type="project" value="UniProtKB-SubCell"/>
</dbReference>
<dbReference type="InterPro" id="IPR001138">
    <property type="entry name" value="Zn2Cys6_DnaBD"/>
</dbReference>
<feature type="region of interest" description="Disordered" evidence="6">
    <location>
        <begin position="404"/>
        <end position="424"/>
    </location>
</feature>
<dbReference type="SMART" id="SM00066">
    <property type="entry name" value="GAL4"/>
    <property type="match status" value="1"/>
</dbReference>
<feature type="compositionally biased region" description="Polar residues" evidence="6">
    <location>
        <begin position="1"/>
        <end position="12"/>
    </location>
</feature>
<feature type="compositionally biased region" description="Pro residues" evidence="6">
    <location>
        <begin position="189"/>
        <end position="205"/>
    </location>
</feature>
<dbReference type="InterPro" id="IPR050815">
    <property type="entry name" value="TF_fung"/>
</dbReference>
<dbReference type="Gene3D" id="4.10.240.10">
    <property type="entry name" value="Zn(2)-C6 fungal-type DNA-binding domain"/>
    <property type="match status" value="1"/>
</dbReference>
<name>A0A9W7YEG0_9FUNG</name>
<feature type="region of interest" description="Disordered" evidence="6">
    <location>
        <begin position="1"/>
        <end position="53"/>
    </location>
</feature>
<comment type="caution">
    <text evidence="8">The sequence shown here is derived from an EMBL/GenBank/DDBJ whole genome shotgun (WGS) entry which is preliminary data.</text>
</comment>
<dbReference type="PANTHER" id="PTHR47338">
    <property type="entry name" value="ZN(II)2CYS6 TRANSCRIPTION FACTOR (EUROFUNG)-RELATED"/>
    <property type="match status" value="1"/>
</dbReference>
<dbReference type="Proteomes" id="UP001143981">
    <property type="component" value="Unassembled WGS sequence"/>
</dbReference>
<dbReference type="PROSITE" id="PS50048">
    <property type="entry name" value="ZN2_CY6_FUNGAL_2"/>
    <property type="match status" value="1"/>
</dbReference>
<accession>A0A9W7YEG0</accession>
<feature type="domain" description="Zn(2)-C6 fungal-type" evidence="7">
    <location>
        <begin position="62"/>
        <end position="92"/>
    </location>
</feature>
<feature type="compositionally biased region" description="Acidic residues" evidence="6">
    <location>
        <begin position="36"/>
        <end position="51"/>
    </location>
</feature>
<sequence>MAPATGISTAAQTGLAADAHSDVTSDSTGALRDIGLDDDDVEDDDDDLFDDEQNKQPRLMRACDHCRRKKIKCNGSRPACTHCLRMRLECHYSPLVRKKRTRRSIIDKLQERLLSMEQMLQPLVERLAPNDPVVCPGPGGFGPGFGFAPAPQLSIAHPLGYPLQQPPPPPAYMSALGPQAISRDLLHPSPAPPVAAPSDPPPPPAAVVEELLEVAMSRMTPTAPPVSWTRLLRRLHSGRLPEFIIYAAIGLAARFSTRPEFACTPRYNAGGKYARRAAELVSGLIDKPDPDVVFCLIMLSMYDWGCGRGESAWTYMGMATRLAQRCRLHLVDEEEFTENVDEQSRSWANAEWRRRLWWHVYCGDRASVIVASRPATMHDEDFVVDLPSHDHEWIAGTLPGSGATVEPSPSSACAGLPASPSSAAAPRTTLKKRLPDSWWLIVELYRICGRVSEFANRRRRPVRSGGISRRKMFEILDCDLENVRSQFIPGMEFPPRSDLLFNGFARLADGSNGMHNISAVFFNAHLMYHAAKIILYRSELPEYQHEEPSTDHIARAKAVCVDSAHAQADIIRWALDNVPVEDWDPMVGVWSLQGASIHVNTALSADSVLAEPSRHDLEVHLKLHVSADQYYHFNMAIVTMLHHVFDLRKKQRLAIDSADAATNGDVLAAALAQDGHQVVVRHRNDPDPWIVPRCSSFLGFSYTHRELHRSLNNAIKQTTYNPPEMTSEAGYYPGAQHQDTRPAGCLDAAATLSAPPSRATAAPIAMPDISMDLSGGLGVLPSTQTLPGEVHPRAGASTDRNANRISSSSSSTPATSELQRLAKRSFGSASGPGTRRNGANGAAGSEAEQQEQLQRLEDLRARVFLLQQLSNNQAGPPAPASAEAMRAAEDGMLKDAGGFLTSFAESIGSMASQLGAAGAQPAPVTRPGQASCPTAAAPLAAGSAMPTYQQSGAGGAWAPGGPALDGALLSTADSEELQRIVAQLQLATLPVSGPPGAEQAIGASGPLQLAPGLGYTAEDIMNMVQGMPTFPREE</sequence>
<dbReference type="OrthoDB" id="5600212at2759"/>
<reference evidence="8" key="1">
    <citation type="submission" date="2022-07" db="EMBL/GenBank/DDBJ databases">
        <title>Phylogenomic reconstructions and comparative analyses of Kickxellomycotina fungi.</title>
        <authorList>
            <person name="Reynolds N.K."/>
            <person name="Stajich J.E."/>
            <person name="Barry K."/>
            <person name="Grigoriev I.V."/>
            <person name="Crous P."/>
            <person name="Smith M.E."/>
        </authorList>
    </citation>
    <scope>NUCLEOTIDE SEQUENCE</scope>
    <source>
        <strain evidence="8">BCRC 34381</strain>
    </source>
</reference>
<evidence type="ECO:0000256" key="4">
    <source>
        <dbReference type="ARBA" id="ARBA00023163"/>
    </source>
</evidence>
<keyword evidence="2" id="KW-0479">Metal-binding</keyword>
<proteinExistence type="predicted"/>
<evidence type="ECO:0000313" key="8">
    <source>
        <dbReference type="EMBL" id="KAJ1732893.1"/>
    </source>
</evidence>
<dbReference type="AlphaFoldDB" id="A0A9W7YEG0"/>
<dbReference type="Pfam" id="PF00172">
    <property type="entry name" value="Zn_clus"/>
    <property type="match status" value="1"/>
</dbReference>
<dbReference type="InterPro" id="IPR007219">
    <property type="entry name" value="XnlR_reg_dom"/>
</dbReference>
<evidence type="ECO:0000256" key="1">
    <source>
        <dbReference type="ARBA" id="ARBA00004123"/>
    </source>
</evidence>